<reference evidence="3" key="1">
    <citation type="submission" date="2020-03" db="EMBL/GenBank/DDBJ databases">
        <title>The deep terrestrial virosphere.</title>
        <authorList>
            <person name="Holmfeldt K."/>
            <person name="Nilsson E."/>
            <person name="Simone D."/>
            <person name="Lopez-Fernandez M."/>
            <person name="Wu X."/>
            <person name="de Brujin I."/>
            <person name="Lundin D."/>
            <person name="Andersson A."/>
            <person name="Bertilsson S."/>
            <person name="Dopson M."/>
        </authorList>
    </citation>
    <scope>NUCLEOTIDE SEQUENCE</scope>
    <source>
        <strain evidence="2">MM171A00678</strain>
        <strain evidence="3">MM171B01174</strain>
    </source>
</reference>
<dbReference type="EMBL" id="MT143793">
    <property type="protein sequence ID" value="QJB02573.1"/>
    <property type="molecule type" value="Genomic_DNA"/>
</dbReference>
<evidence type="ECO:0000313" key="3">
    <source>
        <dbReference type="EMBL" id="QJB02573.1"/>
    </source>
</evidence>
<evidence type="ECO:0000256" key="1">
    <source>
        <dbReference type="SAM" id="MobiDB-lite"/>
    </source>
</evidence>
<sequence length="234" mass="26421">MTRLVRIAVDLDSAQFIIERGSFVKGGTALSGKDAIELEALRQQLEPYGGDFTSFKEVPPEDVEKIVEAKRRLATLERLAASEEHLIWTPMDDVRTVVLISTPEALPIYVENIPSEWIEKLLSQQMIIEKPQIYVGGGGAPVSREASPPTSGYPRDPNLSERGNLVREIIWNLYPKNMELLEISENAKIINLFPTDWLDEKWSPIDKALKSRFKDAQWISKGAGDKKAHWEVPQ</sequence>
<feature type="region of interest" description="Disordered" evidence="1">
    <location>
        <begin position="139"/>
        <end position="158"/>
    </location>
</feature>
<proteinExistence type="predicted"/>
<gene>
    <name evidence="2" type="ORF">MM171A00678_0016</name>
    <name evidence="3" type="ORF">MM171B01174_0011</name>
</gene>
<dbReference type="AlphaFoldDB" id="A0A6M3MAD3"/>
<protein>
    <submittedName>
        <fullName evidence="3">Uncharacterized protein</fullName>
    </submittedName>
</protein>
<organism evidence="3">
    <name type="scientific">viral metagenome</name>
    <dbReference type="NCBI Taxonomy" id="1070528"/>
    <lineage>
        <taxon>unclassified sequences</taxon>
        <taxon>metagenomes</taxon>
        <taxon>organismal metagenomes</taxon>
    </lineage>
</organism>
<evidence type="ECO:0000313" key="2">
    <source>
        <dbReference type="EMBL" id="QJB00157.1"/>
    </source>
</evidence>
<name>A0A6M3MAD3_9ZZZZ</name>
<dbReference type="EMBL" id="MT143683">
    <property type="protein sequence ID" value="QJB00157.1"/>
    <property type="molecule type" value="Genomic_DNA"/>
</dbReference>
<accession>A0A6M3MAD3</accession>